<accession>A0A511DKK0</accession>
<keyword evidence="3" id="KW-0274">FAD</keyword>
<evidence type="ECO:0000256" key="2">
    <source>
        <dbReference type="ARBA" id="ARBA00022630"/>
    </source>
</evidence>
<dbReference type="AlphaFoldDB" id="A0A511DKK0"/>
<evidence type="ECO:0000256" key="5">
    <source>
        <dbReference type="SAM" id="MobiDB-lite"/>
    </source>
</evidence>
<dbReference type="PANTHER" id="PTHR43557:SF2">
    <property type="entry name" value="RIESKE DOMAIN-CONTAINING PROTEIN-RELATED"/>
    <property type="match status" value="1"/>
</dbReference>
<keyword evidence="2" id="KW-0285">Flavoprotein</keyword>
<dbReference type="PRINTS" id="PR00368">
    <property type="entry name" value="FADPNR"/>
</dbReference>
<dbReference type="RefSeq" id="WP_186817048.1">
    <property type="nucleotide sequence ID" value="NZ_BJVJ01000040.1"/>
</dbReference>
<evidence type="ECO:0000259" key="6">
    <source>
        <dbReference type="Pfam" id="PF07992"/>
    </source>
</evidence>
<dbReference type="EMBL" id="BJVJ01000040">
    <property type="protein sequence ID" value="GEL24813.1"/>
    <property type="molecule type" value="Genomic_DNA"/>
</dbReference>
<dbReference type="PANTHER" id="PTHR43557">
    <property type="entry name" value="APOPTOSIS-INDUCING FACTOR 1"/>
    <property type="match status" value="1"/>
</dbReference>
<organism evidence="8 9">
    <name type="scientific">Pseudonocardia sulfidoxydans NBRC 16205</name>
    <dbReference type="NCBI Taxonomy" id="1223511"/>
    <lineage>
        <taxon>Bacteria</taxon>
        <taxon>Bacillati</taxon>
        <taxon>Actinomycetota</taxon>
        <taxon>Actinomycetes</taxon>
        <taxon>Pseudonocardiales</taxon>
        <taxon>Pseudonocardiaceae</taxon>
        <taxon>Pseudonocardia</taxon>
    </lineage>
</organism>
<name>A0A511DKK0_9PSEU</name>
<keyword evidence="4" id="KW-0560">Oxidoreductase</keyword>
<dbReference type="Proteomes" id="UP000321685">
    <property type="component" value="Unassembled WGS sequence"/>
</dbReference>
<dbReference type="Pfam" id="PF14759">
    <property type="entry name" value="Reductase_C"/>
    <property type="match status" value="1"/>
</dbReference>
<dbReference type="PRINTS" id="PR00411">
    <property type="entry name" value="PNDRDTASEI"/>
</dbReference>
<evidence type="ECO:0000313" key="9">
    <source>
        <dbReference type="Proteomes" id="UP000321685"/>
    </source>
</evidence>
<dbReference type="InterPro" id="IPR023753">
    <property type="entry name" value="FAD/NAD-binding_dom"/>
</dbReference>
<evidence type="ECO:0000256" key="3">
    <source>
        <dbReference type="ARBA" id="ARBA00022827"/>
    </source>
</evidence>
<dbReference type="Gene3D" id="3.50.50.60">
    <property type="entry name" value="FAD/NAD(P)-binding domain"/>
    <property type="match status" value="2"/>
</dbReference>
<reference evidence="8 9" key="1">
    <citation type="submission" date="2019-07" db="EMBL/GenBank/DDBJ databases">
        <title>Whole genome shotgun sequence of Pseudonocardia sulfidoxydans NBRC 16205.</title>
        <authorList>
            <person name="Hosoyama A."/>
            <person name="Uohara A."/>
            <person name="Ohji S."/>
            <person name="Ichikawa N."/>
        </authorList>
    </citation>
    <scope>NUCLEOTIDE SEQUENCE [LARGE SCALE GENOMIC DNA]</scope>
    <source>
        <strain evidence="8 9">NBRC 16205</strain>
    </source>
</reference>
<evidence type="ECO:0000313" key="8">
    <source>
        <dbReference type="EMBL" id="GEL24813.1"/>
    </source>
</evidence>
<keyword evidence="9" id="KW-1185">Reference proteome</keyword>
<dbReference type="InterPro" id="IPR050446">
    <property type="entry name" value="FAD-oxidoreductase/Apoptosis"/>
</dbReference>
<comment type="cofactor">
    <cofactor evidence="1">
        <name>FAD</name>
        <dbReference type="ChEBI" id="CHEBI:57692"/>
    </cofactor>
</comment>
<feature type="region of interest" description="Disordered" evidence="5">
    <location>
        <begin position="404"/>
        <end position="434"/>
    </location>
</feature>
<dbReference type="InterPro" id="IPR036188">
    <property type="entry name" value="FAD/NAD-bd_sf"/>
</dbReference>
<dbReference type="InterPro" id="IPR028202">
    <property type="entry name" value="Reductase_C"/>
</dbReference>
<dbReference type="GO" id="GO:0005737">
    <property type="term" value="C:cytoplasm"/>
    <property type="evidence" value="ECO:0007669"/>
    <property type="project" value="TreeGrafter"/>
</dbReference>
<evidence type="ECO:0000259" key="7">
    <source>
        <dbReference type="Pfam" id="PF14759"/>
    </source>
</evidence>
<proteinExistence type="predicted"/>
<dbReference type="SUPFAM" id="SSF55424">
    <property type="entry name" value="FAD/NAD-linked reductases, dimerisation (C-terminal) domain"/>
    <property type="match status" value="1"/>
</dbReference>
<sequence length="434" mass="45421">MLPSTGAGVVVVGASVAGLHAAEALRDADYAGPVTVLDADQEPSCDRPPLSKQLLAGVWTREQTQLRDADALAGRGIDVRHGVRAVGLDIQSSTLDTSAGPLRYDGLVVATGATARDLPGAGTRPGLYTLRTQADCLALRRDLEDGAALVVVGAGFIGMEVAATARSLGAEVTVVDPLEAPMQGVLGRDAGRALQRLHAEHGVGFRLGRGVRVVHGASRVGAVELDDESVVRADAVLVGIGARPAAGWLAGAGLDVSAGLACDRYLAAAPHVVGAGDVVDWFNPRYGRRMRVEHWTNAAQQGAIAARNLLVARVDRNPADLVPYFWSDQYDVRIQFSGVAGSDVRVLPLGSATRPERRVVLSGQDGVLTSVLAVGVDQAFVRARRMLRRRTPMDEAEATVRTLLDGIEPRTAESTDPVPAHPSAPRRAGSSTGP</sequence>
<dbReference type="SUPFAM" id="SSF51905">
    <property type="entry name" value="FAD/NAD(P)-binding domain"/>
    <property type="match status" value="2"/>
</dbReference>
<evidence type="ECO:0000256" key="4">
    <source>
        <dbReference type="ARBA" id="ARBA00023002"/>
    </source>
</evidence>
<feature type="domain" description="Reductase C-terminal" evidence="7">
    <location>
        <begin position="324"/>
        <end position="398"/>
    </location>
</feature>
<evidence type="ECO:0000256" key="1">
    <source>
        <dbReference type="ARBA" id="ARBA00001974"/>
    </source>
</evidence>
<dbReference type="InterPro" id="IPR016156">
    <property type="entry name" value="FAD/NAD-linked_Rdtase_dimer_sf"/>
</dbReference>
<feature type="domain" description="FAD/NAD(P)-binding" evidence="6">
    <location>
        <begin position="9"/>
        <end position="302"/>
    </location>
</feature>
<comment type="caution">
    <text evidence="8">The sequence shown here is derived from an EMBL/GenBank/DDBJ whole genome shotgun (WGS) entry which is preliminary data.</text>
</comment>
<dbReference type="Gene3D" id="3.30.390.30">
    <property type="match status" value="1"/>
</dbReference>
<protein>
    <submittedName>
        <fullName evidence="8">Pyridine nucleotide-disulfide oxidoreductase</fullName>
    </submittedName>
</protein>
<dbReference type="GO" id="GO:0016651">
    <property type="term" value="F:oxidoreductase activity, acting on NAD(P)H"/>
    <property type="evidence" value="ECO:0007669"/>
    <property type="project" value="TreeGrafter"/>
</dbReference>
<dbReference type="Pfam" id="PF07992">
    <property type="entry name" value="Pyr_redox_2"/>
    <property type="match status" value="1"/>
</dbReference>
<gene>
    <name evidence="8" type="primary">hcaD</name>
    <name evidence="8" type="ORF">PSU4_37670</name>
</gene>